<dbReference type="InterPro" id="IPR000845">
    <property type="entry name" value="Nucleoside_phosphorylase_d"/>
</dbReference>
<organism evidence="3 4">
    <name type="scientific">Fusarium poae</name>
    <dbReference type="NCBI Taxonomy" id="36050"/>
    <lineage>
        <taxon>Eukaryota</taxon>
        <taxon>Fungi</taxon>
        <taxon>Dikarya</taxon>
        <taxon>Ascomycota</taxon>
        <taxon>Pezizomycotina</taxon>
        <taxon>Sordariomycetes</taxon>
        <taxon>Hypocreomycetidae</taxon>
        <taxon>Hypocreales</taxon>
        <taxon>Nectriaceae</taxon>
        <taxon>Fusarium</taxon>
    </lineage>
</organism>
<dbReference type="GO" id="GO:0009116">
    <property type="term" value="P:nucleoside metabolic process"/>
    <property type="evidence" value="ECO:0007669"/>
    <property type="project" value="InterPro"/>
</dbReference>
<feature type="region of interest" description="Disordered" evidence="1">
    <location>
        <begin position="30"/>
        <end position="54"/>
    </location>
</feature>
<dbReference type="Pfam" id="PF01048">
    <property type="entry name" value="PNP_UDP_1"/>
    <property type="match status" value="1"/>
</dbReference>
<dbReference type="CDD" id="cd09008">
    <property type="entry name" value="MTAN"/>
    <property type="match status" value="1"/>
</dbReference>
<dbReference type="InterPro" id="IPR035994">
    <property type="entry name" value="Nucleoside_phosphorylase_sf"/>
</dbReference>
<feature type="domain" description="Nucleoside phosphorylase" evidence="2">
    <location>
        <begin position="13"/>
        <end position="308"/>
    </location>
</feature>
<reference evidence="3 4" key="1">
    <citation type="submission" date="2016-06" db="EMBL/GenBank/DDBJ databases">
        <title>Living apart together: crosstalk between the core and supernumerary genomes in a fungal plant pathogen.</title>
        <authorList>
            <person name="Vanheule A."/>
            <person name="Audenaert K."/>
            <person name="Warris S."/>
            <person name="Van De Geest H."/>
            <person name="Schijlen E."/>
            <person name="Hofte M."/>
            <person name="De Saeger S."/>
            <person name="Haesaert G."/>
            <person name="Waalwijk C."/>
            <person name="Van Der Lee T."/>
        </authorList>
    </citation>
    <scope>NUCLEOTIDE SEQUENCE [LARGE SCALE GENOMIC DNA]</scope>
    <source>
        <strain evidence="3 4">2516</strain>
    </source>
</reference>
<dbReference type="SUPFAM" id="SSF53167">
    <property type="entry name" value="Purine and uridine phosphorylases"/>
    <property type="match status" value="1"/>
</dbReference>
<dbReference type="Gene3D" id="3.40.50.1580">
    <property type="entry name" value="Nucleoside phosphorylase domain"/>
    <property type="match status" value="1"/>
</dbReference>
<accession>A0A1B8B0F8</accession>
<dbReference type="PANTHER" id="PTHR46082">
    <property type="entry name" value="ATP/GTP-BINDING PROTEIN-RELATED"/>
    <property type="match status" value="1"/>
</dbReference>
<keyword evidence="4" id="KW-1185">Reference proteome</keyword>
<dbReference type="InterPro" id="IPR053137">
    <property type="entry name" value="NLR-like"/>
</dbReference>
<evidence type="ECO:0000256" key="1">
    <source>
        <dbReference type="SAM" id="MobiDB-lite"/>
    </source>
</evidence>
<dbReference type="GO" id="GO:0003824">
    <property type="term" value="F:catalytic activity"/>
    <property type="evidence" value="ECO:0007669"/>
    <property type="project" value="InterPro"/>
</dbReference>
<protein>
    <recommendedName>
        <fullName evidence="2">Nucleoside phosphorylase domain-containing protein</fullName>
    </recommendedName>
</protein>
<gene>
    <name evidence="3" type="ORF">FPOA_00113</name>
</gene>
<dbReference type="STRING" id="36050.A0A1B8B0F8"/>
<dbReference type="AlphaFoldDB" id="A0A1B8B0F8"/>
<proteinExistence type="predicted"/>
<dbReference type="Proteomes" id="UP000091967">
    <property type="component" value="Unassembled WGS sequence"/>
</dbReference>
<evidence type="ECO:0000313" key="4">
    <source>
        <dbReference type="Proteomes" id="UP000091967"/>
    </source>
</evidence>
<name>A0A1B8B0F8_FUSPO</name>
<sequence length="383" mass="42253">MSSKSGINREDVEIAIFCALPIEARAIKNVMDNNPDDPEHSRATKTGPDENAYTLGKMGDRTVVLVHLPSVGKISSTLASTHLKHTYPNIELAILAGICGGVPKDGTKVTRNLGDVVIGTSVHQFDMRRLYPDQDQQSEHSRALLGEPSPEIVAFIKKLQSSKETLLETRQKTISTTMTTLGNKAPELPLWDVLYDANHWHMHHNKQCCTKGEKICEAARRATCEELQCDSDKNNTEHSLRQTELEPKIHFGQVGCGDVVMKSGTDRDNLAKQKRIIALDMEGAGIAMHEGCLFVKSISDYADSHKNKVWQEHASLASAACTKAIIGEWISTDKEELKEMAQKIQNNNIYGNANVGMVTQDATMRDPTFNFGCKMRQAPAGKA</sequence>
<dbReference type="OMA" id="PCICANC"/>
<comment type="caution">
    <text evidence="3">The sequence shown here is derived from an EMBL/GenBank/DDBJ whole genome shotgun (WGS) entry which is preliminary data.</text>
</comment>
<dbReference type="EMBL" id="LYXU01000001">
    <property type="protein sequence ID" value="OBS26171.1"/>
    <property type="molecule type" value="Genomic_DNA"/>
</dbReference>
<evidence type="ECO:0000313" key="3">
    <source>
        <dbReference type="EMBL" id="OBS26171.1"/>
    </source>
</evidence>
<evidence type="ECO:0000259" key="2">
    <source>
        <dbReference type="Pfam" id="PF01048"/>
    </source>
</evidence>
<dbReference type="PANTHER" id="PTHR46082:SF6">
    <property type="entry name" value="AAA+ ATPASE DOMAIN-CONTAINING PROTEIN-RELATED"/>
    <property type="match status" value="1"/>
</dbReference>